<organism evidence="2 3">
    <name type="scientific">Dreissena polymorpha</name>
    <name type="common">Zebra mussel</name>
    <name type="synonym">Mytilus polymorpha</name>
    <dbReference type="NCBI Taxonomy" id="45954"/>
    <lineage>
        <taxon>Eukaryota</taxon>
        <taxon>Metazoa</taxon>
        <taxon>Spiralia</taxon>
        <taxon>Lophotrochozoa</taxon>
        <taxon>Mollusca</taxon>
        <taxon>Bivalvia</taxon>
        <taxon>Autobranchia</taxon>
        <taxon>Heteroconchia</taxon>
        <taxon>Euheterodonta</taxon>
        <taxon>Imparidentia</taxon>
        <taxon>Neoheterodontei</taxon>
        <taxon>Myida</taxon>
        <taxon>Dreissenoidea</taxon>
        <taxon>Dreissenidae</taxon>
        <taxon>Dreissena</taxon>
    </lineage>
</organism>
<gene>
    <name evidence="2" type="ORF">DPMN_072972</name>
</gene>
<feature type="chain" id="PRO_5038418049" description="Secreted protein" evidence="1">
    <location>
        <begin position="20"/>
        <end position="64"/>
    </location>
</feature>
<keyword evidence="3" id="KW-1185">Reference proteome</keyword>
<dbReference type="EMBL" id="JAIWYP010000014">
    <property type="protein sequence ID" value="KAH3713186.1"/>
    <property type="molecule type" value="Genomic_DNA"/>
</dbReference>
<comment type="caution">
    <text evidence="2">The sequence shown here is derived from an EMBL/GenBank/DDBJ whole genome shotgun (WGS) entry which is preliminary data.</text>
</comment>
<sequence length="64" mass="7170">MRVLKLARVIVSLWTGSVQWSCQHAHSQDSRATTTRHVCRVTKSATAKTTVGMARMSWDVLAEQ</sequence>
<reference evidence="2" key="2">
    <citation type="submission" date="2020-11" db="EMBL/GenBank/DDBJ databases">
        <authorList>
            <person name="McCartney M.A."/>
            <person name="Auch B."/>
            <person name="Kono T."/>
            <person name="Mallez S."/>
            <person name="Becker A."/>
            <person name="Gohl D.M."/>
            <person name="Silverstein K.A.T."/>
            <person name="Koren S."/>
            <person name="Bechman K.B."/>
            <person name="Herman A."/>
            <person name="Abrahante J.E."/>
            <person name="Garbe J."/>
        </authorList>
    </citation>
    <scope>NUCLEOTIDE SEQUENCE</scope>
    <source>
        <strain evidence="2">Duluth1</strain>
        <tissue evidence="2">Whole animal</tissue>
    </source>
</reference>
<dbReference type="AlphaFoldDB" id="A0A9D4HA68"/>
<evidence type="ECO:0000313" key="3">
    <source>
        <dbReference type="Proteomes" id="UP000828390"/>
    </source>
</evidence>
<keyword evidence="1" id="KW-0732">Signal</keyword>
<dbReference type="Proteomes" id="UP000828390">
    <property type="component" value="Unassembled WGS sequence"/>
</dbReference>
<proteinExistence type="predicted"/>
<accession>A0A9D4HA68</accession>
<evidence type="ECO:0000256" key="1">
    <source>
        <dbReference type="SAM" id="SignalP"/>
    </source>
</evidence>
<evidence type="ECO:0000313" key="2">
    <source>
        <dbReference type="EMBL" id="KAH3713186.1"/>
    </source>
</evidence>
<evidence type="ECO:0008006" key="4">
    <source>
        <dbReference type="Google" id="ProtNLM"/>
    </source>
</evidence>
<feature type="signal peptide" evidence="1">
    <location>
        <begin position="1"/>
        <end position="19"/>
    </location>
</feature>
<protein>
    <recommendedName>
        <fullName evidence="4">Secreted protein</fullName>
    </recommendedName>
</protein>
<name>A0A9D4HA68_DREPO</name>
<reference evidence="2" key="1">
    <citation type="journal article" date="2019" name="bioRxiv">
        <title>The Genome of the Zebra Mussel, Dreissena polymorpha: A Resource for Invasive Species Research.</title>
        <authorList>
            <person name="McCartney M.A."/>
            <person name="Auch B."/>
            <person name="Kono T."/>
            <person name="Mallez S."/>
            <person name="Zhang Y."/>
            <person name="Obille A."/>
            <person name="Becker A."/>
            <person name="Abrahante J.E."/>
            <person name="Garbe J."/>
            <person name="Badalamenti J.P."/>
            <person name="Herman A."/>
            <person name="Mangelson H."/>
            <person name="Liachko I."/>
            <person name="Sullivan S."/>
            <person name="Sone E.D."/>
            <person name="Koren S."/>
            <person name="Silverstein K.A.T."/>
            <person name="Beckman K.B."/>
            <person name="Gohl D.M."/>
        </authorList>
    </citation>
    <scope>NUCLEOTIDE SEQUENCE</scope>
    <source>
        <strain evidence="2">Duluth1</strain>
        <tissue evidence="2">Whole animal</tissue>
    </source>
</reference>